<keyword evidence="2" id="KW-1185">Reference proteome</keyword>
<dbReference type="SUPFAM" id="SSF53448">
    <property type="entry name" value="Nucleotide-diphospho-sugar transferases"/>
    <property type="match status" value="1"/>
</dbReference>
<dbReference type="EMBL" id="WIUZ02000023">
    <property type="protein sequence ID" value="KAF9778429.1"/>
    <property type="molecule type" value="Genomic_DNA"/>
</dbReference>
<organism evidence="1 2">
    <name type="scientific">Thelephora terrestris</name>
    <dbReference type="NCBI Taxonomy" id="56493"/>
    <lineage>
        <taxon>Eukaryota</taxon>
        <taxon>Fungi</taxon>
        <taxon>Dikarya</taxon>
        <taxon>Basidiomycota</taxon>
        <taxon>Agaricomycotina</taxon>
        <taxon>Agaricomycetes</taxon>
        <taxon>Thelephorales</taxon>
        <taxon>Thelephoraceae</taxon>
        <taxon>Thelephora</taxon>
    </lineage>
</organism>
<name>A0A9P6H359_9AGAM</name>
<gene>
    <name evidence="1" type="ORF">BJ322DRAFT_1114249</name>
</gene>
<dbReference type="Proteomes" id="UP000736335">
    <property type="component" value="Unassembled WGS sequence"/>
</dbReference>
<proteinExistence type="predicted"/>
<dbReference type="PANTHER" id="PTHR33604:SF3">
    <property type="entry name" value="OSJNBA0004B13.7 PROTEIN"/>
    <property type="match status" value="1"/>
</dbReference>
<reference evidence="1" key="2">
    <citation type="submission" date="2020-11" db="EMBL/GenBank/DDBJ databases">
        <authorList>
            <consortium name="DOE Joint Genome Institute"/>
            <person name="Kuo A."/>
            <person name="Miyauchi S."/>
            <person name="Kiss E."/>
            <person name="Drula E."/>
            <person name="Kohler A."/>
            <person name="Sanchez-Garcia M."/>
            <person name="Andreopoulos B."/>
            <person name="Barry K.W."/>
            <person name="Bonito G."/>
            <person name="Buee M."/>
            <person name="Carver A."/>
            <person name="Chen C."/>
            <person name="Cichocki N."/>
            <person name="Clum A."/>
            <person name="Culley D."/>
            <person name="Crous P.W."/>
            <person name="Fauchery L."/>
            <person name="Girlanda M."/>
            <person name="Hayes R."/>
            <person name="Keri Z."/>
            <person name="Labutti K."/>
            <person name="Lipzen A."/>
            <person name="Lombard V."/>
            <person name="Magnuson J."/>
            <person name="Maillard F."/>
            <person name="Morin E."/>
            <person name="Murat C."/>
            <person name="Nolan M."/>
            <person name="Ohm R."/>
            <person name="Pangilinan J."/>
            <person name="Pereira M."/>
            <person name="Perotto S."/>
            <person name="Peter M."/>
            <person name="Riley R."/>
            <person name="Sitrit Y."/>
            <person name="Stielow B."/>
            <person name="Szollosi G."/>
            <person name="Zifcakova L."/>
            <person name="Stursova M."/>
            <person name="Spatafora J.W."/>
            <person name="Tedersoo L."/>
            <person name="Vaario L.-M."/>
            <person name="Yamada A."/>
            <person name="Yan M."/>
            <person name="Wang P."/>
            <person name="Xu J."/>
            <person name="Bruns T."/>
            <person name="Baldrian P."/>
            <person name="Vilgalys R."/>
            <person name="Henrissat B."/>
            <person name="Grigoriev I.V."/>
            <person name="Hibbett D."/>
            <person name="Nagy L.G."/>
            <person name="Martin F.M."/>
        </authorList>
    </citation>
    <scope>NUCLEOTIDE SEQUENCE</scope>
    <source>
        <strain evidence="1">UH-Tt-Lm1</strain>
    </source>
</reference>
<sequence>MPNDTERTYTILTKGYASGRDSHLQIPDPGDGSPHPRTFAAILLVTTSPLPYLSESLSGLSTIPYLSEVYILCPEDIASGVRNSLRQTLSHIQNPGGIEFFITIWRHEWSEAESALRVASTMLSNDVLILSQDTLATMDPIFQRIMLSGPSSLPVPLGLRGSEISCETKYQGFLAARFVSPPLLLPSRLGATNQSYFELTSWQELGAHFTQVEGVGGVVPPEALESANNCHDLDALETVAGDVECLSSESSKPNDLLVVLVAEGRDLPALLQLACKFKSRGTEVDIIAYGSLSDYINSPGEGCGVALTHIQDLQDLTLRQLFDHSKGIFLTLLEYRIPLEFLPRSNAWGVVIQIPRSDLSHCDWMTSLGIRELRNWHVPRVDITVITNDRPSSLRRLLRSLSNARYFGDKPNVRINIEQDADYETLDLVDHWNWEHGSVSIARRVIHAGLLPAVVESWYPHSNHSYGLILEDDVEVSPLFYGWVKMNLLRYRYGGSQNFSAQMFGISLYQPKVIETRQEGRAFFNPRTTFAANDVAEYTTPYLSQIPCSWGAVYFPEHWREFHSYLNVRFSEAVFDIDVVVVPDARSNRWSKSWKKYFIELAYLRGYVMVYPNYDNFVSFSTNHLEAGSHVKDISRESYAQKREMFRVPLMGLDGATRLLDLPRGALPAFGDLPVLDLFGQPASLESLIRLGKKRQSELVPTCELSSENHIRPDFRDILCASRMK</sequence>
<dbReference type="OrthoDB" id="2020070at2759"/>
<dbReference type="AlphaFoldDB" id="A0A9P6H359"/>
<dbReference type="PANTHER" id="PTHR33604">
    <property type="entry name" value="OSJNBA0004B13.7 PROTEIN"/>
    <property type="match status" value="1"/>
</dbReference>
<evidence type="ECO:0000313" key="1">
    <source>
        <dbReference type="EMBL" id="KAF9778429.1"/>
    </source>
</evidence>
<protein>
    <submittedName>
        <fullName evidence="1">Uncharacterized protein</fullName>
    </submittedName>
</protein>
<evidence type="ECO:0000313" key="2">
    <source>
        <dbReference type="Proteomes" id="UP000736335"/>
    </source>
</evidence>
<accession>A0A9P6H359</accession>
<dbReference type="Gene3D" id="3.90.550.10">
    <property type="entry name" value="Spore Coat Polysaccharide Biosynthesis Protein SpsA, Chain A"/>
    <property type="match status" value="1"/>
</dbReference>
<comment type="caution">
    <text evidence="1">The sequence shown here is derived from an EMBL/GenBank/DDBJ whole genome shotgun (WGS) entry which is preliminary data.</text>
</comment>
<reference evidence="1" key="1">
    <citation type="journal article" date="2020" name="Nat. Commun.">
        <title>Large-scale genome sequencing of mycorrhizal fungi provides insights into the early evolution of symbiotic traits.</title>
        <authorList>
            <person name="Miyauchi S."/>
            <person name="Kiss E."/>
            <person name="Kuo A."/>
            <person name="Drula E."/>
            <person name="Kohler A."/>
            <person name="Sanchez-Garcia M."/>
            <person name="Morin E."/>
            <person name="Andreopoulos B."/>
            <person name="Barry K.W."/>
            <person name="Bonito G."/>
            <person name="Buee M."/>
            <person name="Carver A."/>
            <person name="Chen C."/>
            <person name="Cichocki N."/>
            <person name="Clum A."/>
            <person name="Culley D."/>
            <person name="Crous P.W."/>
            <person name="Fauchery L."/>
            <person name="Girlanda M."/>
            <person name="Hayes R.D."/>
            <person name="Keri Z."/>
            <person name="LaButti K."/>
            <person name="Lipzen A."/>
            <person name="Lombard V."/>
            <person name="Magnuson J."/>
            <person name="Maillard F."/>
            <person name="Murat C."/>
            <person name="Nolan M."/>
            <person name="Ohm R.A."/>
            <person name="Pangilinan J."/>
            <person name="Pereira M.F."/>
            <person name="Perotto S."/>
            <person name="Peter M."/>
            <person name="Pfister S."/>
            <person name="Riley R."/>
            <person name="Sitrit Y."/>
            <person name="Stielow J.B."/>
            <person name="Szollosi G."/>
            <person name="Zifcakova L."/>
            <person name="Stursova M."/>
            <person name="Spatafora J.W."/>
            <person name="Tedersoo L."/>
            <person name="Vaario L.M."/>
            <person name="Yamada A."/>
            <person name="Yan M."/>
            <person name="Wang P."/>
            <person name="Xu J."/>
            <person name="Bruns T."/>
            <person name="Baldrian P."/>
            <person name="Vilgalys R."/>
            <person name="Dunand C."/>
            <person name="Henrissat B."/>
            <person name="Grigoriev I.V."/>
            <person name="Hibbett D."/>
            <person name="Nagy L.G."/>
            <person name="Martin F.M."/>
        </authorList>
    </citation>
    <scope>NUCLEOTIDE SEQUENCE</scope>
    <source>
        <strain evidence="1">UH-Tt-Lm1</strain>
    </source>
</reference>
<dbReference type="InterPro" id="IPR029044">
    <property type="entry name" value="Nucleotide-diphossugar_trans"/>
</dbReference>